<dbReference type="Proteomes" id="UP000000437">
    <property type="component" value="Chromosome 7"/>
</dbReference>
<reference evidence="2" key="1">
    <citation type="submission" date="2025-08" db="UniProtKB">
        <authorList>
            <consortium name="RefSeq"/>
        </authorList>
    </citation>
    <scope>IDENTIFICATION</scope>
    <source>
        <strain evidence="2">Tuebingen</strain>
        <tissue evidence="2">Fibroblasts and whole tissue</tissue>
    </source>
</reference>
<dbReference type="RefSeq" id="XP_073763723.1">
    <property type="nucleotide sequence ID" value="XM_073907622.1"/>
</dbReference>
<protein>
    <submittedName>
        <fullName evidence="2">Mucin-6-like</fullName>
    </submittedName>
</protein>
<gene>
    <name evidence="2" type="primary">LOC141375212</name>
</gene>
<name>A0AC58G1V3_DANRE</name>
<organism evidence="1 2">
    <name type="scientific">Danio rerio</name>
    <name type="common">Zebrafish</name>
    <name type="synonym">Brachydanio rerio</name>
    <dbReference type="NCBI Taxonomy" id="7955"/>
    <lineage>
        <taxon>Eukaryota</taxon>
        <taxon>Metazoa</taxon>
        <taxon>Chordata</taxon>
        <taxon>Craniata</taxon>
        <taxon>Vertebrata</taxon>
        <taxon>Euteleostomi</taxon>
        <taxon>Actinopterygii</taxon>
        <taxon>Neopterygii</taxon>
        <taxon>Teleostei</taxon>
        <taxon>Ostariophysi</taxon>
        <taxon>Cypriniformes</taxon>
        <taxon>Danionidae</taxon>
        <taxon>Danioninae</taxon>
        <taxon>Danio</taxon>
    </lineage>
</organism>
<proteinExistence type="predicted"/>
<evidence type="ECO:0000313" key="1">
    <source>
        <dbReference type="Proteomes" id="UP000000437"/>
    </source>
</evidence>
<keyword evidence="1" id="KW-1185">Reference proteome</keyword>
<accession>A0AC58G1V3</accession>
<evidence type="ECO:0000313" key="2">
    <source>
        <dbReference type="RefSeq" id="XP_073763723.1"/>
    </source>
</evidence>
<sequence length="131" mass="14467">MGSINIMSIAALIWITLTAGPAAAQTVFTTMNLIPTATIEMVAGLTSQHNELICSTWGNYHYKTFDGDYFQLPSTCNYILTSHCSSSYEDFNVQLRHELLNNEPTVSKITMKLQGTIIELSRDSLSVNGQT</sequence>